<dbReference type="EMBL" id="AWFB01000046">
    <property type="protein sequence ID" value="RAN31611.1"/>
    <property type="molecule type" value="Genomic_DNA"/>
</dbReference>
<dbReference type="AlphaFoldDB" id="A0A8B2PH14"/>
<reference evidence="1 2" key="1">
    <citation type="submission" date="2013-04" db="EMBL/GenBank/DDBJ databases">
        <title>Hyphomonas sp. T24B3 Genome Sequencing.</title>
        <authorList>
            <person name="Lai Q."/>
            <person name="Shao Z."/>
        </authorList>
    </citation>
    <scope>NUCLEOTIDE SEQUENCE [LARGE SCALE GENOMIC DNA]</scope>
    <source>
        <strain evidence="1 2">T24B3</strain>
    </source>
</reference>
<comment type="caution">
    <text evidence="1">The sequence shown here is derived from an EMBL/GenBank/DDBJ whole genome shotgun (WGS) entry which is preliminary data.</text>
</comment>
<evidence type="ECO:0000313" key="1">
    <source>
        <dbReference type="EMBL" id="RAN31611.1"/>
    </source>
</evidence>
<sequence length="115" mass="13024">MADSPESKKPPDMDGFREPLGLKRFGSVSACLQISLDADRRLLLPDTIGYKPFDPIWFLTRHESPPFKRAAGTDFVQNHPGRIKAKHDLRQNKVNIGAFQVTFLRPHENCPKIQG</sequence>
<dbReference type="Proteomes" id="UP000249123">
    <property type="component" value="Unassembled WGS sequence"/>
</dbReference>
<proteinExistence type="predicted"/>
<organism evidence="1 2">
    <name type="scientific">Hyphomonas pacifica</name>
    <dbReference type="NCBI Taxonomy" id="1280941"/>
    <lineage>
        <taxon>Bacteria</taxon>
        <taxon>Pseudomonadati</taxon>
        <taxon>Pseudomonadota</taxon>
        <taxon>Alphaproteobacteria</taxon>
        <taxon>Hyphomonadales</taxon>
        <taxon>Hyphomonadaceae</taxon>
        <taxon>Hyphomonas</taxon>
    </lineage>
</organism>
<accession>A0A8B2PH14</accession>
<gene>
    <name evidence="1" type="ORF">HY3_16370</name>
</gene>
<name>A0A8B2PH14_9PROT</name>
<evidence type="ECO:0000313" key="2">
    <source>
        <dbReference type="Proteomes" id="UP000249123"/>
    </source>
</evidence>
<protein>
    <submittedName>
        <fullName evidence="1">Uncharacterized protein</fullName>
    </submittedName>
</protein>
<keyword evidence="2" id="KW-1185">Reference proteome</keyword>